<dbReference type="Gene3D" id="3.40.190.10">
    <property type="entry name" value="Periplasmic binding protein-like II"/>
    <property type="match status" value="1"/>
</dbReference>
<dbReference type="SUPFAM" id="SSF53850">
    <property type="entry name" value="Periplasmic binding protein-like II"/>
    <property type="match status" value="1"/>
</dbReference>
<keyword evidence="3" id="KW-1185">Reference proteome</keyword>
<comment type="caution">
    <text evidence="2">The sequence shown here is derived from an EMBL/GenBank/DDBJ whole genome shotgun (WGS) entry which is preliminary data.</text>
</comment>
<name>A0ABX5LR42_9GAMM</name>
<sequence length="107" mass="11822">AVAVAVALTLASTLPVFSYSAEASKDNDTLVFASDSEPEHISPYHTGLREGIVLGRLAWDTLTYRGPRRGQYQPMLATDWSREDSTHLQCNDHYIADCPILNMPSAR</sequence>
<keyword evidence="1" id="KW-0732">Signal</keyword>
<accession>A0ABX5LR42</accession>
<proteinExistence type="predicted"/>
<dbReference type="EMBL" id="LAPT01000125">
    <property type="protein sequence ID" value="PXF29126.1"/>
    <property type="molecule type" value="Genomic_DNA"/>
</dbReference>
<reference evidence="2 3" key="1">
    <citation type="submission" date="2015-03" db="EMBL/GenBank/DDBJ databases">
        <authorList>
            <person name="Krishnan R."/>
            <person name="Midha S."/>
            <person name="Patil P.B."/>
            <person name="Rameshkumar N."/>
        </authorList>
    </citation>
    <scope>NUCLEOTIDE SEQUENCE [LARGE SCALE GENOMIC DNA]</scope>
    <source>
        <strain evidence="2 3">L1E11</strain>
    </source>
</reference>
<feature type="non-terminal residue" evidence="2">
    <location>
        <position position="1"/>
    </location>
</feature>
<evidence type="ECO:0000256" key="1">
    <source>
        <dbReference type="SAM" id="SignalP"/>
    </source>
</evidence>
<feature type="signal peptide" evidence="1">
    <location>
        <begin position="1"/>
        <end position="18"/>
    </location>
</feature>
<gene>
    <name evidence="2" type="ORF">WH50_22405</name>
</gene>
<feature type="chain" id="PRO_5046522836" evidence="1">
    <location>
        <begin position="19"/>
        <end position="107"/>
    </location>
</feature>
<organism evidence="2 3">
    <name type="scientific">Pokkaliibacter plantistimulans</name>
    <dbReference type="NCBI Taxonomy" id="1635171"/>
    <lineage>
        <taxon>Bacteria</taxon>
        <taxon>Pseudomonadati</taxon>
        <taxon>Pseudomonadota</taxon>
        <taxon>Gammaproteobacteria</taxon>
        <taxon>Oceanospirillales</taxon>
        <taxon>Balneatrichaceae</taxon>
        <taxon>Pokkaliibacter</taxon>
    </lineage>
</organism>
<protein>
    <submittedName>
        <fullName evidence="2">Uncharacterized protein</fullName>
    </submittedName>
</protein>
<evidence type="ECO:0000313" key="3">
    <source>
        <dbReference type="Proteomes" id="UP000248090"/>
    </source>
</evidence>
<evidence type="ECO:0000313" key="2">
    <source>
        <dbReference type="EMBL" id="PXF29126.1"/>
    </source>
</evidence>
<dbReference type="Proteomes" id="UP000248090">
    <property type="component" value="Unassembled WGS sequence"/>
</dbReference>